<dbReference type="Proteomes" id="UP001151760">
    <property type="component" value="Unassembled WGS sequence"/>
</dbReference>
<evidence type="ECO:0000313" key="2">
    <source>
        <dbReference type="Proteomes" id="UP001151760"/>
    </source>
</evidence>
<dbReference type="GO" id="GO:0003887">
    <property type="term" value="F:DNA-directed DNA polymerase activity"/>
    <property type="evidence" value="ECO:0007669"/>
    <property type="project" value="UniProtKB-KW"/>
</dbReference>
<reference evidence="1" key="1">
    <citation type="journal article" date="2022" name="Int. J. Mol. Sci.">
        <title>Draft Genome of Tanacetum Coccineum: Genomic Comparison of Closely Related Tanacetum-Family Plants.</title>
        <authorList>
            <person name="Yamashiro T."/>
            <person name="Shiraishi A."/>
            <person name="Nakayama K."/>
            <person name="Satake H."/>
        </authorList>
    </citation>
    <scope>NUCLEOTIDE SEQUENCE</scope>
</reference>
<evidence type="ECO:0000313" key="1">
    <source>
        <dbReference type="EMBL" id="GJS52745.1"/>
    </source>
</evidence>
<dbReference type="PANTHER" id="PTHR33067:SF35">
    <property type="entry name" value="ASPARTIC PEPTIDASE DDI1-TYPE DOMAIN-CONTAINING PROTEIN"/>
    <property type="match status" value="1"/>
</dbReference>
<dbReference type="EMBL" id="BQNB010008677">
    <property type="protein sequence ID" value="GJS52745.1"/>
    <property type="molecule type" value="Genomic_DNA"/>
</dbReference>
<gene>
    <name evidence="1" type="ORF">Tco_0626107</name>
</gene>
<keyword evidence="1" id="KW-0548">Nucleotidyltransferase</keyword>
<proteinExistence type="predicted"/>
<accession>A0ABQ4WIP1</accession>
<sequence length="199" mass="22987">MSLKLADRLIQYPRGIVKNVLIKVDKFFLPIDFVIMDMPEDSRILIILGRPFLATAHAMIDVFNKKITVRVGDDEELLENDQLDLFFLKGLEKLINHFDLESYNSIRDEFDNDSDVDLSIRRIDLVNTPYSDAQETEGTDRNIIVSSKLSEEEKISLLQVLEKHEGEEDLAADHLSRLKNLHVEVLTEKETTDEFPDKQ</sequence>
<protein>
    <submittedName>
        <fullName evidence="1">DNA-directed DNA polymerase</fullName>
    </submittedName>
</protein>
<dbReference type="PANTHER" id="PTHR33067">
    <property type="entry name" value="RNA-DIRECTED DNA POLYMERASE-RELATED"/>
    <property type="match status" value="1"/>
</dbReference>
<name>A0ABQ4WIP1_9ASTR</name>
<keyword evidence="1" id="KW-0808">Transferase</keyword>
<dbReference type="InterPro" id="IPR021109">
    <property type="entry name" value="Peptidase_aspartic_dom_sf"/>
</dbReference>
<organism evidence="1 2">
    <name type="scientific">Tanacetum coccineum</name>
    <dbReference type="NCBI Taxonomy" id="301880"/>
    <lineage>
        <taxon>Eukaryota</taxon>
        <taxon>Viridiplantae</taxon>
        <taxon>Streptophyta</taxon>
        <taxon>Embryophyta</taxon>
        <taxon>Tracheophyta</taxon>
        <taxon>Spermatophyta</taxon>
        <taxon>Magnoliopsida</taxon>
        <taxon>eudicotyledons</taxon>
        <taxon>Gunneridae</taxon>
        <taxon>Pentapetalae</taxon>
        <taxon>asterids</taxon>
        <taxon>campanulids</taxon>
        <taxon>Asterales</taxon>
        <taxon>Asteraceae</taxon>
        <taxon>Asteroideae</taxon>
        <taxon>Anthemideae</taxon>
        <taxon>Anthemidinae</taxon>
        <taxon>Tanacetum</taxon>
    </lineage>
</organism>
<comment type="caution">
    <text evidence="1">The sequence shown here is derived from an EMBL/GenBank/DDBJ whole genome shotgun (WGS) entry which is preliminary data.</text>
</comment>
<keyword evidence="2" id="KW-1185">Reference proteome</keyword>
<dbReference type="Gene3D" id="2.40.70.10">
    <property type="entry name" value="Acid Proteases"/>
    <property type="match status" value="1"/>
</dbReference>
<reference evidence="1" key="2">
    <citation type="submission" date="2022-01" db="EMBL/GenBank/DDBJ databases">
        <authorList>
            <person name="Yamashiro T."/>
            <person name="Shiraishi A."/>
            <person name="Satake H."/>
            <person name="Nakayama K."/>
        </authorList>
    </citation>
    <scope>NUCLEOTIDE SEQUENCE</scope>
</reference>
<keyword evidence="1" id="KW-0239">DNA-directed DNA polymerase</keyword>